<dbReference type="InterPro" id="IPR032043">
    <property type="entry name" value="Msl2_Znf-RING"/>
</dbReference>
<dbReference type="Pfam" id="PF16685">
    <property type="entry name" value="zf-RING_10"/>
    <property type="match status" value="1"/>
</dbReference>
<keyword evidence="4" id="KW-1185">Reference proteome</keyword>
<reference evidence="3 4" key="1">
    <citation type="submission" date="2024-02" db="EMBL/GenBank/DDBJ databases">
        <authorList>
            <person name="Daric V."/>
            <person name="Darras S."/>
        </authorList>
    </citation>
    <scope>NUCLEOTIDE SEQUENCE [LARGE SCALE GENOMIC DNA]</scope>
</reference>
<evidence type="ECO:0000256" key="1">
    <source>
        <dbReference type="SAM" id="MobiDB-lite"/>
    </source>
</evidence>
<proteinExistence type="predicted"/>
<dbReference type="InterPro" id="IPR037922">
    <property type="entry name" value="MSL2"/>
</dbReference>
<evidence type="ECO:0000313" key="3">
    <source>
        <dbReference type="EMBL" id="CAK8686845.1"/>
    </source>
</evidence>
<gene>
    <name evidence="3" type="ORF">CVLEPA_LOCUS18877</name>
</gene>
<organism evidence="3 4">
    <name type="scientific">Clavelina lepadiformis</name>
    <name type="common">Light-bulb sea squirt</name>
    <name type="synonym">Ascidia lepadiformis</name>
    <dbReference type="NCBI Taxonomy" id="159417"/>
    <lineage>
        <taxon>Eukaryota</taxon>
        <taxon>Metazoa</taxon>
        <taxon>Chordata</taxon>
        <taxon>Tunicata</taxon>
        <taxon>Ascidiacea</taxon>
        <taxon>Aplousobranchia</taxon>
        <taxon>Clavelinidae</taxon>
        <taxon>Clavelina</taxon>
    </lineage>
</organism>
<dbReference type="PANTHER" id="PTHR16048:SF3">
    <property type="entry name" value="E3 UBIQUITIN-PROTEIN LIGASE MSL2"/>
    <property type="match status" value="1"/>
</dbReference>
<dbReference type="EMBL" id="CAWYQH010000103">
    <property type="protein sequence ID" value="CAK8686845.1"/>
    <property type="molecule type" value="Genomic_DNA"/>
</dbReference>
<sequence length="183" mass="21276">MDTENCTNLYLQVCQTFLTCNYNDPSTFEELYKLLPWLRQSLTCCICSNVVTNPMSSTQSHCQHFICRQCRGGRMILRPSCSWCKDQDTFEINQHLVVLVCCFHKICELIKNSPILENIREYDRKRAENLKQQEISSNKEISPKKRRKSTKRREVSSNSLLNIAVYQVLEDGLDVKQSIDLTG</sequence>
<evidence type="ECO:0000259" key="2">
    <source>
        <dbReference type="Pfam" id="PF16685"/>
    </source>
</evidence>
<dbReference type="Proteomes" id="UP001642483">
    <property type="component" value="Unassembled WGS sequence"/>
</dbReference>
<protein>
    <recommendedName>
        <fullName evidence="2">E3 ubiquitin-protein ligase Msl2 zinc RING finger domain-containing protein</fullName>
    </recommendedName>
</protein>
<feature type="region of interest" description="Disordered" evidence="1">
    <location>
        <begin position="133"/>
        <end position="156"/>
    </location>
</feature>
<accession>A0ABP0G5J5</accession>
<dbReference type="Gene3D" id="3.30.40.10">
    <property type="entry name" value="Zinc/RING finger domain, C3HC4 (zinc finger)"/>
    <property type="match status" value="1"/>
</dbReference>
<feature type="domain" description="E3 ubiquitin-protein ligase Msl2 zinc RING finger" evidence="2">
    <location>
        <begin position="42"/>
        <end position="110"/>
    </location>
</feature>
<comment type="caution">
    <text evidence="3">The sequence shown here is derived from an EMBL/GenBank/DDBJ whole genome shotgun (WGS) entry which is preliminary data.</text>
</comment>
<dbReference type="PANTHER" id="PTHR16048">
    <property type="entry name" value="MSL2-RELATED"/>
    <property type="match status" value="1"/>
</dbReference>
<dbReference type="InterPro" id="IPR013083">
    <property type="entry name" value="Znf_RING/FYVE/PHD"/>
</dbReference>
<name>A0ABP0G5J5_CLALP</name>
<evidence type="ECO:0000313" key="4">
    <source>
        <dbReference type="Proteomes" id="UP001642483"/>
    </source>
</evidence>